<dbReference type="InterPro" id="IPR012101">
    <property type="entry name" value="Biotinidase-like_euk"/>
</dbReference>
<evidence type="ECO:0000259" key="7">
    <source>
        <dbReference type="PROSITE" id="PS50263"/>
    </source>
</evidence>
<feature type="active site" description="Proton acceptor" evidence="5">
    <location>
        <position position="80"/>
    </location>
</feature>
<dbReference type="RefSeq" id="XP_039237705.1">
    <property type="nucleotide sequence ID" value="XM_039381771.1"/>
</dbReference>
<dbReference type="GO" id="GO:0017159">
    <property type="term" value="F:pantetheine hydrolase activity"/>
    <property type="evidence" value="ECO:0007669"/>
    <property type="project" value="TreeGrafter"/>
</dbReference>
<evidence type="ECO:0000256" key="4">
    <source>
        <dbReference type="ARBA" id="ARBA00023180"/>
    </source>
</evidence>
<proteinExistence type="inferred from homology"/>
<keyword evidence="4" id="KW-0325">Glycoprotein</keyword>
<keyword evidence="3" id="KW-0378">Hydrolase</keyword>
<dbReference type="CDD" id="cd07567">
    <property type="entry name" value="biotinidase_like"/>
    <property type="match status" value="1"/>
</dbReference>
<dbReference type="FunFam" id="3.60.110.10:FF:000001">
    <property type="entry name" value="biotinidase isoform X1"/>
    <property type="match status" value="1"/>
</dbReference>
<name>A0A7R5KB87_9PASS</name>
<sequence length="501" mass="55496">MGLPKACASAMFLVLSALEALASDTFIAAVYEHAVILPDPTDKPVSPDDALALMNKNMDVLEGAIKEAAQQGAHIIVTPEDGIYGWQFTRESIYPYLEDIPAPVVNWIPCTDPSRFGPAPVQERLSCMARNNSIYVVANIGDKKPCNSSDPGCPSDGRYQYNTDVVFDPEGKLVARYHKYNLFRGETQFNYPKEPEVVTFETPFGKFGIFTCFDILFHEPAVVLVSKMQVDTVLFPTAWMNVLPFLTAVEFHSAWAMGMGVNLLSANTHNISFAMTGSGLFTPEGPAAYHYDTGTEEGCLLLAELSAYPCLSPTYPPAINWSLYATSIKKFPGENDTFSGSVRRDIFTFSELRRKTGNYTVCQGDLCCHLVYQMSNKRKNEVYVLGAFDGLHGSLIKYHWQICTLLKCKSTDLDTCGQPVETAQTKFEMFSLSGTFGTNYVFPEVLYSGVQLAPGEFEVLRDGRLKSKHGTSKPLITATLFGRLYEKDLPHPLEPPNNMTP</sequence>
<dbReference type="InterPro" id="IPR003010">
    <property type="entry name" value="C-N_Hydrolase"/>
</dbReference>
<comment type="similarity">
    <text evidence="1">Belongs to the carbon-nitrogen hydrolase superfamily. BTD/VNN family.</text>
</comment>
<evidence type="ECO:0000313" key="9">
    <source>
        <dbReference type="RefSeq" id="XP_039237705.1"/>
    </source>
</evidence>
<keyword evidence="8" id="KW-1185">Reference proteome</keyword>
<protein>
    <submittedName>
        <fullName evidence="9">Vascular non-inflammatory molecule 2-like isoform X2</fullName>
    </submittedName>
</protein>
<feature type="active site" description="Nucleophile" evidence="5">
    <location>
        <position position="212"/>
    </location>
</feature>
<dbReference type="PANTHER" id="PTHR10609">
    <property type="entry name" value="BIOTINIDASE-RELATED"/>
    <property type="match status" value="1"/>
</dbReference>
<dbReference type="PANTHER" id="PTHR10609:SF27">
    <property type="entry name" value="CN HYDROLASE DOMAIN-CONTAINING PROTEIN-RELATED"/>
    <property type="match status" value="1"/>
</dbReference>
<evidence type="ECO:0000313" key="8">
    <source>
        <dbReference type="Proteomes" id="UP000504627"/>
    </source>
</evidence>
<feature type="signal peptide" evidence="6">
    <location>
        <begin position="1"/>
        <end position="22"/>
    </location>
</feature>
<evidence type="ECO:0000256" key="5">
    <source>
        <dbReference type="PIRSR" id="PIRSR011861-1"/>
    </source>
</evidence>
<dbReference type="InterPro" id="IPR043957">
    <property type="entry name" value="Vanin_C"/>
</dbReference>
<dbReference type="Pfam" id="PF00795">
    <property type="entry name" value="CN_hydrolase"/>
    <property type="match status" value="1"/>
</dbReference>
<keyword evidence="2 6" id="KW-0732">Signal</keyword>
<dbReference type="PIRSF" id="PIRSF011861">
    <property type="entry name" value="Biotinidase"/>
    <property type="match status" value="1"/>
</dbReference>
<feature type="active site" description="Proton donor" evidence="5">
    <location>
        <position position="179"/>
    </location>
</feature>
<evidence type="ECO:0000256" key="1">
    <source>
        <dbReference type="ARBA" id="ARBA00008225"/>
    </source>
</evidence>
<accession>A0A7R5KB87</accession>
<dbReference type="Pfam" id="PF19018">
    <property type="entry name" value="Vanin_C"/>
    <property type="match status" value="1"/>
</dbReference>
<feature type="chain" id="PRO_5030918091" evidence="6">
    <location>
        <begin position="23"/>
        <end position="501"/>
    </location>
</feature>
<evidence type="ECO:0000256" key="3">
    <source>
        <dbReference type="ARBA" id="ARBA00022801"/>
    </source>
</evidence>
<reference evidence="9" key="1">
    <citation type="submission" date="2025-08" db="UniProtKB">
        <authorList>
            <consortium name="RefSeq"/>
        </authorList>
    </citation>
    <scope>IDENTIFICATION</scope>
    <source>
        <tissue evidence="9">Muscle</tissue>
    </source>
</reference>
<dbReference type="Gene3D" id="3.60.110.10">
    <property type="entry name" value="Carbon-nitrogen hydrolase"/>
    <property type="match status" value="1"/>
</dbReference>
<dbReference type="PROSITE" id="PS50263">
    <property type="entry name" value="CN_HYDROLASE"/>
    <property type="match status" value="1"/>
</dbReference>
<evidence type="ECO:0000256" key="2">
    <source>
        <dbReference type="ARBA" id="ARBA00022729"/>
    </source>
</evidence>
<feature type="domain" description="CN hydrolase" evidence="7">
    <location>
        <begin position="31"/>
        <end position="307"/>
    </location>
</feature>
<dbReference type="AlphaFoldDB" id="A0A7R5KB87"/>
<dbReference type="SUPFAM" id="SSF56317">
    <property type="entry name" value="Carbon-nitrogen hydrolase"/>
    <property type="match status" value="1"/>
</dbReference>
<dbReference type="InterPro" id="IPR040154">
    <property type="entry name" value="Biotinidase/VNN"/>
</dbReference>
<gene>
    <name evidence="9" type="primary">LOC114001474</name>
</gene>
<dbReference type="InterPro" id="IPR036526">
    <property type="entry name" value="C-N_Hydrolase_sf"/>
</dbReference>
<organism evidence="8 9">
    <name type="scientific">Pipra filicauda</name>
    <name type="common">Wire-tailed manakin</name>
    <dbReference type="NCBI Taxonomy" id="649802"/>
    <lineage>
        <taxon>Eukaryota</taxon>
        <taxon>Metazoa</taxon>
        <taxon>Chordata</taxon>
        <taxon>Craniata</taxon>
        <taxon>Vertebrata</taxon>
        <taxon>Euteleostomi</taxon>
        <taxon>Archelosauria</taxon>
        <taxon>Archosauria</taxon>
        <taxon>Dinosauria</taxon>
        <taxon>Saurischia</taxon>
        <taxon>Theropoda</taxon>
        <taxon>Coelurosauria</taxon>
        <taxon>Aves</taxon>
        <taxon>Neognathae</taxon>
        <taxon>Neoaves</taxon>
        <taxon>Telluraves</taxon>
        <taxon>Australaves</taxon>
        <taxon>Passeriformes</taxon>
        <taxon>Pipridae</taxon>
        <taxon>Pipra</taxon>
    </lineage>
</organism>
<evidence type="ECO:0000256" key="6">
    <source>
        <dbReference type="SAM" id="SignalP"/>
    </source>
</evidence>
<dbReference type="GO" id="GO:0015939">
    <property type="term" value="P:pantothenate metabolic process"/>
    <property type="evidence" value="ECO:0007669"/>
    <property type="project" value="TreeGrafter"/>
</dbReference>
<dbReference type="Proteomes" id="UP000504627">
    <property type="component" value="Unplaced"/>
</dbReference>
<dbReference type="GeneID" id="114001474"/>